<dbReference type="AlphaFoldDB" id="A0AAW0QC25"/>
<comment type="caution">
    <text evidence="1">The sequence shown here is derived from an EMBL/GenBank/DDBJ whole genome shotgun (WGS) entry which is preliminary data.</text>
</comment>
<evidence type="ECO:0000313" key="1">
    <source>
        <dbReference type="EMBL" id="KAK8100187.1"/>
    </source>
</evidence>
<proteinExistence type="predicted"/>
<dbReference type="EMBL" id="JAQQWP010000009">
    <property type="protein sequence ID" value="KAK8100187.1"/>
    <property type="molecule type" value="Genomic_DNA"/>
</dbReference>
<gene>
    <name evidence="1" type="ORF">PG999_010561</name>
</gene>
<keyword evidence="2" id="KW-1185">Reference proteome</keyword>
<name>A0AAW0QC25_9PEZI</name>
<accession>A0AAW0QC25</accession>
<evidence type="ECO:0000313" key="2">
    <source>
        <dbReference type="Proteomes" id="UP001392437"/>
    </source>
</evidence>
<reference evidence="1 2" key="1">
    <citation type="submission" date="2023-01" db="EMBL/GenBank/DDBJ databases">
        <title>Analysis of 21 Apiospora genomes using comparative genomics revels a genus with tremendous synthesis potential of carbohydrate active enzymes and secondary metabolites.</title>
        <authorList>
            <person name="Sorensen T."/>
        </authorList>
    </citation>
    <scope>NUCLEOTIDE SEQUENCE [LARGE SCALE GENOMIC DNA]</scope>
    <source>
        <strain evidence="1 2">CBS 117206</strain>
    </source>
</reference>
<dbReference type="Proteomes" id="UP001392437">
    <property type="component" value="Unassembled WGS sequence"/>
</dbReference>
<organism evidence="1 2">
    <name type="scientific">Apiospora kogelbergensis</name>
    <dbReference type="NCBI Taxonomy" id="1337665"/>
    <lineage>
        <taxon>Eukaryota</taxon>
        <taxon>Fungi</taxon>
        <taxon>Dikarya</taxon>
        <taxon>Ascomycota</taxon>
        <taxon>Pezizomycotina</taxon>
        <taxon>Sordariomycetes</taxon>
        <taxon>Xylariomycetidae</taxon>
        <taxon>Amphisphaeriales</taxon>
        <taxon>Apiosporaceae</taxon>
        <taxon>Apiospora</taxon>
    </lineage>
</organism>
<protein>
    <submittedName>
        <fullName evidence="1">Uncharacterized protein</fullName>
    </submittedName>
</protein>
<sequence length="122" mass="12644">MSRLFLSGSELAPVIVPAYDNNGARVVELADVKVIDDNGLPAEIKELKCSVTPGGGGSGPVRDPVTGTLVPGTLLACKASVDGSTYGPVATGGPQDELYMAKGFEQFNGYFRAEYGATCDSR</sequence>